<organism evidence="16 17">
    <name type="scientific">Neobacillus massiliamazoniensis</name>
    <dbReference type="NCBI Taxonomy" id="1499688"/>
    <lineage>
        <taxon>Bacteria</taxon>
        <taxon>Bacillati</taxon>
        <taxon>Bacillota</taxon>
        <taxon>Bacilli</taxon>
        <taxon>Bacillales</taxon>
        <taxon>Bacillaceae</taxon>
        <taxon>Neobacillus</taxon>
    </lineage>
</organism>
<dbReference type="SUPFAM" id="SSF51246">
    <property type="entry name" value="Rudiment single hybrid motif"/>
    <property type="match status" value="1"/>
</dbReference>
<comment type="subunit">
    <text evidence="3">Acetyl-CoA carboxylase is a heterohexamer of biotin carboxyl carrier protein, biotin carboxylase and the two subunits of carboxyl transferase in a 2:2 complex.</text>
</comment>
<dbReference type="InterPro" id="IPR005482">
    <property type="entry name" value="Biotin_COase_C"/>
</dbReference>
<evidence type="ECO:0000256" key="5">
    <source>
        <dbReference type="ARBA" id="ARBA00022516"/>
    </source>
</evidence>
<dbReference type="PROSITE" id="PS00866">
    <property type="entry name" value="CPSASE_1"/>
    <property type="match status" value="1"/>
</dbReference>
<dbReference type="PANTHER" id="PTHR18866">
    <property type="entry name" value="CARBOXYLASE:PYRUVATE/ACETYL-COA/PROPIONYL-COA CARBOXYLASE"/>
    <property type="match status" value="1"/>
</dbReference>
<dbReference type="GO" id="GO:0046872">
    <property type="term" value="F:metal ion binding"/>
    <property type="evidence" value="ECO:0007669"/>
    <property type="project" value="InterPro"/>
</dbReference>
<dbReference type="EC" id="6.3.4.14" evidence="4"/>
<dbReference type="NCBIfam" id="NF006367">
    <property type="entry name" value="PRK08591.1"/>
    <property type="match status" value="1"/>
</dbReference>
<keyword evidence="17" id="KW-1185">Reference proteome</keyword>
<dbReference type="GO" id="GO:0005524">
    <property type="term" value="F:ATP binding"/>
    <property type="evidence" value="ECO:0007669"/>
    <property type="project" value="UniProtKB-UniRule"/>
</dbReference>
<protein>
    <recommendedName>
        <fullName evidence="4">biotin carboxylase</fullName>
        <ecNumber evidence="4">6.3.4.14</ecNumber>
    </recommendedName>
</protein>
<comment type="function">
    <text evidence="1">This protein is a component of the acetyl coenzyme A carboxylase complex; first, biotin carboxylase catalyzes the carboxylation of the carrier protein and then the transcarboxylase transfers the carboxyl group to form malonyl-CoA.</text>
</comment>
<sequence length="458" mass="50645">MVSEAIQLERGNKVQKILIANRGEIALRIITTCRKMGIETIAIYSEADKDMPFVKAASKAFCVGEAPVNKSYLQTDKILEIAKRECVDAIHPGYGFLSENYEFAESASKAGIIFIGPDSETIKLMGDKIASRKTMEQAGIPVVPGSSTGLKTIEDACSLAKTIGYPVMLKASGGGGGIGMVLCENEQALVRSFATTKSRALAYFGSDEVFLEKYIADARHIEVQIFGDQHGNMVHLFERDCSIQRRHQKVIEESPSPFLSEEIRKKMYDTAVKAAQAVHYTNAGTIEFIVDENGDFYFLEMNTRLQVEHPVTETITGLDLVKWQILVASGEQLPLLQEEIQSTGHAIEFRLYAEDPERFLPSPGKITKLNWGGHSGVRIDSGYEEGGTVTPYYDPMIAKVIFAGDTRNAALRSATTFFKEVQIEGIKTNLPLFLQVLAAEDFQKGHYTTSFLTKKLVK</sequence>
<keyword evidence="9 13" id="KW-0067">ATP-binding</keyword>
<proteinExistence type="predicted"/>
<dbReference type="Pfam" id="PF02785">
    <property type="entry name" value="Biotin_carb_C"/>
    <property type="match status" value="1"/>
</dbReference>
<reference evidence="17" key="1">
    <citation type="submission" date="2015-05" db="EMBL/GenBank/DDBJ databases">
        <authorList>
            <person name="Urmite Genomes"/>
        </authorList>
    </citation>
    <scope>NUCLEOTIDE SEQUENCE [LARGE SCALE GENOMIC DNA]</scope>
    <source>
        <strain evidence="17">LF1</strain>
    </source>
</reference>
<dbReference type="FunFam" id="3.40.50.20:FF:000010">
    <property type="entry name" value="Propionyl-CoA carboxylase subunit alpha"/>
    <property type="match status" value="1"/>
</dbReference>
<dbReference type="InterPro" id="IPR011054">
    <property type="entry name" value="Rudment_hybrid_motif"/>
</dbReference>
<dbReference type="GO" id="GO:0004075">
    <property type="term" value="F:biotin carboxylase activity"/>
    <property type="evidence" value="ECO:0007669"/>
    <property type="project" value="UniProtKB-EC"/>
</dbReference>
<evidence type="ECO:0000256" key="11">
    <source>
        <dbReference type="ARBA" id="ARBA00023267"/>
    </source>
</evidence>
<gene>
    <name evidence="16" type="ORF">BN000_00481</name>
</gene>
<evidence type="ECO:0000256" key="12">
    <source>
        <dbReference type="ARBA" id="ARBA00048600"/>
    </source>
</evidence>
<keyword evidence="11" id="KW-0092">Biotin</keyword>
<dbReference type="AlphaFoldDB" id="A0A0U1NRE3"/>
<keyword evidence="7 13" id="KW-0547">Nucleotide-binding</keyword>
<evidence type="ECO:0000256" key="13">
    <source>
        <dbReference type="PROSITE-ProRule" id="PRU00409"/>
    </source>
</evidence>
<dbReference type="Pfam" id="PF02786">
    <property type="entry name" value="CPSase_L_D2"/>
    <property type="match status" value="1"/>
</dbReference>
<feature type="domain" description="ATP-grasp" evidence="14">
    <location>
        <begin position="132"/>
        <end position="329"/>
    </location>
</feature>
<dbReference type="EMBL" id="CVRB01000001">
    <property type="protein sequence ID" value="CRK80594.1"/>
    <property type="molecule type" value="Genomic_DNA"/>
</dbReference>
<name>A0A0U1NRE3_9BACI</name>
<dbReference type="SUPFAM" id="SSF56059">
    <property type="entry name" value="Glutathione synthetase ATP-binding domain-like"/>
    <property type="match status" value="1"/>
</dbReference>
<dbReference type="InterPro" id="IPR005481">
    <property type="entry name" value="BC-like_N"/>
</dbReference>
<keyword evidence="5" id="KW-0444">Lipid biosynthesis</keyword>
<evidence type="ECO:0000256" key="8">
    <source>
        <dbReference type="ARBA" id="ARBA00022832"/>
    </source>
</evidence>
<dbReference type="InterPro" id="IPR016185">
    <property type="entry name" value="PreATP-grasp_dom_sf"/>
</dbReference>
<evidence type="ECO:0000259" key="15">
    <source>
        <dbReference type="PROSITE" id="PS50979"/>
    </source>
</evidence>
<keyword evidence="8" id="KW-0276">Fatty acid metabolism</keyword>
<comment type="catalytic activity">
    <reaction evidence="12">
        <text>N(6)-biotinyl-L-lysyl-[protein] + hydrogencarbonate + ATP = N(6)-carboxybiotinyl-L-lysyl-[protein] + ADP + phosphate + H(+)</text>
        <dbReference type="Rhea" id="RHEA:13501"/>
        <dbReference type="Rhea" id="RHEA-COMP:10505"/>
        <dbReference type="Rhea" id="RHEA-COMP:10506"/>
        <dbReference type="ChEBI" id="CHEBI:15378"/>
        <dbReference type="ChEBI" id="CHEBI:17544"/>
        <dbReference type="ChEBI" id="CHEBI:30616"/>
        <dbReference type="ChEBI" id="CHEBI:43474"/>
        <dbReference type="ChEBI" id="CHEBI:83144"/>
        <dbReference type="ChEBI" id="CHEBI:83145"/>
        <dbReference type="ChEBI" id="CHEBI:456216"/>
        <dbReference type="EC" id="6.3.4.14"/>
    </reaction>
</comment>
<feature type="domain" description="Biotin carboxylation" evidence="15">
    <location>
        <begin position="13"/>
        <end position="457"/>
    </location>
</feature>
<dbReference type="Gene3D" id="3.30.470.20">
    <property type="entry name" value="ATP-grasp fold, B domain"/>
    <property type="match status" value="1"/>
</dbReference>
<dbReference type="InterPro" id="IPR011761">
    <property type="entry name" value="ATP-grasp"/>
</dbReference>
<comment type="pathway">
    <text evidence="2">Lipid metabolism; malonyl-CoA biosynthesis; malonyl-CoA from acetyl-CoA: step 1/1.</text>
</comment>
<dbReference type="GO" id="GO:0006633">
    <property type="term" value="P:fatty acid biosynthetic process"/>
    <property type="evidence" value="ECO:0007669"/>
    <property type="project" value="UniProtKB-KW"/>
</dbReference>
<dbReference type="FunFam" id="3.30.470.20:FF:000028">
    <property type="entry name" value="Methylcrotonoyl-CoA carboxylase subunit alpha, mitochondrial"/>
    <property type="match status" value="1"/>
</dbReference>
<dbReference type="Proteomes" id="UP000199087">
    <property type="component" value="Unassembled WGS sequence"/>
</dbReference>
<dbReference type="SUPFAM" id="SSF52440">
    <property type="entry name" value="PreATP-grasp domain"/>
    <property type="match status" value="1"/>
</dbReference>
<evidence type="ECO:0000256" key="3">
    <source>
        <dbReference type="ARBA" id="ARBA00011750"/>
    </source>
</evidence>
<dbReference type="PROSITE" id="PS50975">
    <property type="entry name" value="ATP_GRASP"/>
    <property type="match status" value="1"/>
</dbReference>
<dbReference type="InterPro" id="IPR011764">
    <property type="entry name" value="Biotin_carboxylation_dom"/>
</dbReference>
<evidence type="ECO:0000256" key="4">
    <source>
        <dbReference type="ARBA" id="ARBA00013263"/>
    </source>
</evidence>
<keyword evidence="6" id="KW-0436">Ligase</keyword>
<evidence type="ECO:0000256" key="6">
    <source>
        <dbReference type="ARBA" id="ARBA00022598"/>
    </source>
</evidence>
<dbReference type="PROSITE" id="PS00867">
    <property type="entry name" value="CPSASE_2"/>
    <property type="match status" value="1"/>
</dbReference>
<evidence type="ECO:0000256" key="1">
    <source>
        <dbReference type="ARBA" id="ARBA00003761"/>
    </source>
</evidence>
<evidence type="ECO:0000256" key="7">
    <source>
        <dbReference type="ARBA" id="ARBA00022741"/>
    </source>
</evidence>
<dbReference type="Pfam" id="PF00289">
    <property type="entry name" value="Biotin_carb_N"/>
    <property type="match status" value="1"/>
</dbReference>
<accession>A0A0U1NRE3</accession>
<evidence type="ECO:0000256" key="2">
    <source>
        <dbReference type="ARBA" id="ARBA00004956"/>
    </source>
</evidence>
<keyword evidence="10" id="KW-0275">Fatty acid biosynthesis</keyword>
<dbReference type="PANTHER" id="PTHR18866:SF33">
    <property type="entry name" value="METHYLCROTONOYL-COA CARBOXYLASE SUBUNIT ALPHA, MITOCHONDRIAL-RELATED"/>
    <property type="match status" value="1"/>
</dbReference>
<evidence type="ECO:0000259" key="14">
    <source>
        <dbReference type="PROSITE" id="PS50975"/>
    </source>
</evidence>
<evidence type="ECO:0000313" key="17">
    <source>
        <dbReference type="Proteomes" id="UP000199087"/>
    </source>
</evidence>
<evidence type="ECO:0000256" key="10">
    <source>
        <dbReference type="ARBA" id="ARBA00023160"/>
    </source>
</evidence>
<dbReference type="SMART" id="SM00878">
    <property type="entry name" value="Biotin_carb_C"/>
    <property type="match status" value="1"/>
</dbReference>
<dbReference type="PROSITE" id="PS50979">
    <property type="entry name" value="BC"/>
    <property type="match status" value="1"/>
</dbReference>
<dbReference type="InterPro" id="IPR050856">
    <property type="entry name" value="Biotin_carboxylase_complex"/>
</dbReference>
<evidence type="ECO:0000313" key="16">
    <source>
        <dbReference type="EMBL" id="CRK80594.1"/>
    </source>
</evidence>
<evidence type="ECO:0000256" key="9">
    <source>
        <dbReference type="ARBA" id="ARBA00022840"/>
    </source>
</evidence>
<keyword evidence="10" id="KW-0443">Lipid metabolism</keyword>
<dbReference type="STRING" id="1499688.BN000_00481"/>
<dbReference type="InterPro" id="IPR005479">
    <property type="entry name" value="CPAse_ATP-bd"/>
</dbReference>